<feature type="region of interest" description="Disordered" evidence="1">
    <location>
        <begin position="1"/>
        <end position="23"/>
    </location>
</feature>
<dbReference type="EMBL" id="BDIP01001527">
    <property type="protein sequence ID" value="GIQ84579.1"/>
    <property type="molecule type" value="Genomic_DNA"/>
</dbReference>
<reference evidence="2 3" key="1">
    <citation type="journal article" date="2018" name="PLoS ONE">
        <title>The draft genome of Kipferlia bialata reveals reductive genome evolution in fornicate parasites.</title>
        <authorList>
            <person name="Tanifuji G."/>
            <person name="Takabayashi S."/>
            <person name="Kume K."/>
            <person name="Takagi M."/>
            <person name="Nakayama T."/>
            <person name="Kamikawa R."/>
            <person name="Inagaki Y."/>
            <person name="Hashimoto T."/>
        </authorList>
    </citation>
    <scope>NUCLEOTIDE SEQUENCE [LARGE SCALE GENOMIC DNA]</scope>
    <source>
        <strain evidence="2">NY0173</strain>
    </source>
</reference>
<gene>
    <name evidence="2" type="ORF">KIPB_006101</name>
</gene>
<feature type="region of interest" description="Disordered" evidence="1">
    <location>
        <begin position="132"/>
        <end position="215"/>
    </location>
</feature>
<proteinExistence type="predicted"/>
<keyword evidence="3" id="KW-1185">Reference proteome</keyword>
<protein>
    <submittedName>
        <fullName evidence="2">Uncharacterized protein</fullName>
    </submittedName>
</protein>
<name>A0A9K3CWH5_9EUKA</name>
<evidence type="ECO:0000256" key="1">
    <source>
        <dbReference type="SAM" id="MobiDB-lite"/>
    </source>
</evidence>
<dbReference type="Proteomes" id="UP000265618">
    <property type="component" value="Unassembled WGS sequence"/>
</dbReference>
<accession>A0A9K3CWH5</accession>
<evidence type="ECO:0000313" key="3">
    <source>
        <dbReference type="Proteomes" id="UP000265618"/>
    </source>
</evidence>
<feature type="compositionally biased region" description="Basic and acidic residues" evidence="1">
    <location>
        <begin position="148"/>
        <end position="170"/>
    </location>
</feature>
<sequence>MSSGHVPRAPREGGSGEGPVADHARIHFRRLVRSLASKKGFRYVEDEEYQDLSLLKEGETGRRGISGLERLMLSPEPECVDMEPEGLSTIKSVRSMHRSESRQRHREERDRAIEAAGTLPSRELIDCVVAASASDPDHPSSNVLESMLPRHGDHDDMYHGHSGPDREEGPSRPASPHSSDVSFSHSFSHSFSASPQMDKPLSETMGSMSGGRHGHPGVVTKAQARAQWMAERERERAESYWMSEGSPSSRAVSYICFQLASPWSFPTHVVLSLKRCSEIVGEPLMPPRFVRIMVSPLPSPTSYGQSTPLFRVFATDRDQVIPLSQHLSVNPTVKASGLSTSTPCGGYMTIMFVGARQRNPVDKKFSVAVRRVSVLGHALDPVAVPLVNRLNRGRLLSSVSKAGVMYAPQGNIERLGSLDSAGAGTSRNRAAPFLSVTPKGTGIVDVEEEGALLGPNAQRGPSSGLLLDKSSLNRDGDLCRHTNVGMLSNLHM</sequence>
<evidence type="ECO:0000313" key="2">
    <source>
        <dbReference type="EMBL" id="GIQ84579.1"/>
    </source>
</evidence>
<feature type="compositionally biased region" description="Low complexity" evidence="1">
    <location>
        <begin position="174"/>
        <end position="195"/>
    </location>
</feature>
<dbReference type="AlphaFoldDB" id="A0A9K3CWH5"/>
<organism evidence="2 3">
    <name type="scientific">Kipferlia bialata</name>
    <dbReference type="NCBI Taxonomy" id="797122"/>
    <lineage>
        <taxon>Eukaryota</taxon>
        <taxon>Metamonada</taxon>
        <taxon>Carpediemonas-like organisms</taxon>
        <taxon>Kipferlia</taxon>
    </lineage>
</organism>
<feature type="non-terminal residue" evidence="2">
    <location>
        <position position="1"/>
    </location>
</feature>
<comment type="caution">
    <text evidence="2">The sequence shown here is derived from an EMBL/GenBank/DDBJ whole genome shotgun (WGS) entry which is preliminary data.</text>
</comment>